<dbReference type="Pfam" id="PF19254">
    <property type="entry name" value="DUF5901"/>
    <property type="match status" value="1"/>
</dbReference>
<protein>
    <recommendedName>
        <fullName evidence="2">DUF5901 domain-containing protein</fullName>
    </recommendedName>
</protein>
<proteinExistence type="predicted"/>
<keyword evidence="1" id="KW-0472">Membrane</keyword>
<keyword evidence="1" id="KW-1133">Transmembrane helix</keyword>
<evidence type="ECO:0000313" key="3">
    <source>
        <dbReference type="EMBL" id="QHT98433.1"/>
    </source>
</evidence>
<reference evidence="3" key="1">
    <citation type="journal article" date="2020" name="Nature">
        <title>Giant virus diversity and host interactions through global metagenomics.</title>
        <authorList>
            <person name="Schulz F."/>
            <person name="Roux S."/>
            <person name="Paez-Espino D."/>
            <person name="Jungbluth S."/>
            <person name="Walsh D.A."/>
            <person name="Denef V.J."/>
            <person name="McMahon K.D."/>
            <person name="Konstantinidis K.T."/>
            <person name="Eloe-Fadrosh E.A."/>
            <person name="Kyrpides N.C."/>
            <person name="Woyke T."/>
        </authorList>
    </citation>
    <scope>NUCLEOTIDE SEQUENCE</scope>
    <source>
        <strain evidence="3">GVMAG-M-3300025652-16</strain>
    </source>
</reference>
<dbReference type="AlphaFoldDB" id="A0A6C0J461"/>
<feature type="domain" description="DUF5901" evidence="2">
    <location>
        <begin position="6"/>
        <end position="140"/>
    </location>
</feature>
<evidence type="ECO:0000256" key="1">
    <source>
        <dbReference type="SAM" id="Phobius"/>
    </source>
</evidence>
<evidence type="ECO:0000259" key="2">
    <source>
        <dbReference type="Pfam" id="PF19254"/>
    </source>
</evidence>
<feature type="transmembrane region" description="Helical" evidence="1">
    <location>
        <begin position="302"/>
        <end position="321"/>
    </location>
</feature>
<name>A0A6C0J461_9ZZZZ</name>
<keyword evidence="1" id="KW-0812">Transmembrane</keyword>
<dbReference type="EMBL" id="MN740292">
    <property type="protein sequence ID" value="QHT98433.1"/>
    <property type="molecule type" value="Genomic_DNA"/>
</dbReference>
<organism evidence="3">
    <name type="scientific">viral metagenome</name>
    <dbReference type="NCBI Taxonomy" id="1070528"/>
    <lineage>
        <taxon>unclassified sequences</taxon>
        <taxon>metagenomes</taxon>
        <taxon>organismal metagenomes</taxon>
    </lineage>
</organism>
<sequence>MKVHTLNIDSSERNTSVYAYANSYVVTLDNPIYDISNITLVSARIPTPQLMTSATNKTFSVDGVNITLNETNYSNGYVLAEDLDIELAPSNTHVDSVIYDEETDSLVFSNTHSSGTNFTLQFYDGTNGYSSNSSPVTTPHQIMGFSSKNFTSTGKILRSGAINLNGPNSLVLKLTTGSDEFTQSIYTSTPFYTGHILLDGSGFVNFNGADDKLVHHFHSGTQKMIKDVKIEFFYMSHGRLIPYDFRNQDHVLKFEITGSTDKLENLPKVSLPEEEPKKPEKKEPIISIPEVVKNSYKWRKEYLYIALIILAGLLLMFLMKGKPLSGLSRRRAARA</sequence>
<dbReference type="InterPro" id="IPR045420">
    <property type="entry name" value="DUF5901"/>
</dbReference>
<accession>A0A6C0J461</accession>